<sequence>MLLHTEVFGDGEPIVFLHTGLQTGMTDFEEQREYFQSKFRVILPDLRGHGKSASRELSNYYEDSAFDLKETLDHLEVESVHIVGCSIGALVGGVFAKRFPEKVKTLTLSGMMAEKPANWSEIHRNMVEQQNSLLKNKQVVAYLDQLHSDDWREFIHLSAEEDSYPFEETSDLGGLKMPTLFMVGEENPNEAKGAGIVPLLNKQIHVSVIPFAGHLVHSEQPEVYNQILSGFLKKYSVVGADN</sequence>
<dbReference type="InterPro" id="IPR029058">
    <property type="entry name" value="AB_hydrolase_fold"/>
</dbReference>
<dbReference type="InterPro" id="IPR050266">
    <property type="entry name" value="AB_hydrolase_sf"/>
</dbReference>
<name>A0A5D4SXC2_9BACI</name>
<evidence type="ECO:0000313" key="2">
    <source>
        <dbReference type="EMBL" id="TYS67965.1"/>
    </source>
</evidence>
<dbReference type="OrthoDB" id="9805423at2"/>
<proteinExistence type="predicted"/>
<dbReference type="PANTHER" id="PTHR43798:SF33">
    <property type="entry name" value="HYDROLASE, PUTATIVE (AFU_ORTHOLOGUE AFUA_2G14860)-RELATED"/>
    <property type="match status" value="1"/>
</dbReference>
<evidence type="ECO:0000259" key="1">
    <source>
        <dbReference type="Pfam" id="PF00561"/>
    </source>
</evidence>
<dbReference type="InterPro" id="IPR000073">
    <property type="entry name" value="AB_hydrolase_1"/>
</dbReference>
<dbReference type="PANTHER" id="PTHR43798">
    <property type="entry name" value="MONOACYLGLYCEROL LIPASE"/>
    <property type="match status" value="1"/>
</dbReference>
<protein>
    <submittedName>
        <fullName evidence="2">Alpha/beta hydrolase</fullName>
    </submittedName>
</protein>
<keyword evidence="2" id="KW-0378">Hydrolase</keyword>
<accession>A0A5D4SXC2</accession>
<reference evidence="2 3" key="1">
    <citation type="submission" date="2019-08" db="EMBL/GenBank/DDBJ databases">
        <title>Bacillus genomes from the desert of Cuatro Cienegas, Coahuila.</title>
        <authorList>
            <person name="Olmedo-Alvarez G."/>
        </authorList>
    </citation>
    <scope>NUCLEOTIDE SEQUENCE [LARGE SCALE GENOMIC DNA]</scope>
    <source>
        <strain evidence="2 3">CH98b_3T</strain>
    </source>
</reference>
<organism evidence="2 3">
    <name type="scientific">Sutcliffiella horikoshii</name>
    <dbReference type="NCBI Taxonomy" id="79883"/>
    <lineage>
        <taxon>Bacteria</taxon>
        <taxon>Bacillati</taxon>
        <taxon>Bacillota</taxon>
        <taxon>Bacilli</taxon>
        <taxon>Bacillales</taxon>
        <taxon>Bacillaceae</taxon>
        <taxon>Sutcliffiella</taxon>
    </lineage>
</organism>
<gene>
    <name evidence="2" type="ORF">FZC75_18365</name>
</gene>
<dbReference type="GO" id="GO:0016020">
    <property type="term" value="C:membrane"/>
    <property type="evidence" value="ECO:0007669"/>
    <property type="project" value="TreeGrafter"/>
</dbReference>
<dbReference type="Gene3D" id="3.40.50.1820">
    <property type="entry name" value="alpha/beta hydrolase"/>
    <property type="match status" value="1"/>
</dbReference>
<dbReference type="AlphaFoldDB" id="A0A5D4SXC2"/>
<dbReference type="PRINTS" id="PR00111">
    <property type="entry name" value="ABHYDROLASE"/>
</dbReference>
<dbReference type="Proteomes" id="UP000324517">
    <property type="component" value="Unassembled WGS sequence"/>
</dbReference>
<dbReference type="EMBL" id="VTET01000011">
    <property type="protein sequence ID" value="TYS67965.1"/>
    <property type="molecule type" value="Genomic_DNA"/>
</dbReference>
<feature type="domain" description="AB hydrolase-1" evidence="1">
    <location>
        <begin position="13"/>
        <end position="138"/>
    </location>
</feature>
<dbReference type="RefSeq" id="WP_148980312.1">
    <property type="nucleotide sequence ID" value="NZ_JBNIKO010000010.1"/>
</dbReference>
<dbReference type="Pfam" id="PF00561">
    <property type="entry name" value="Abhydrolase_1"/>
    <property type="match status" value="1"/>
</dbReference>
<dbReference type="GO" id="GO:0016787">
    <property type="term" value="F:hydrolase activity"/>
    <property type="evidence" value="ECO:0007669"/>
    <property type="project" value="UniProtKB-KW"/>
</dbReference>
<evidence type="ECO:0000313" key="3">
    <source>
        <dbReference type="Proteomes" id="UP000324517"/>
    </source>
</evidence>
<dbReference type="SUPFAM" id="SSF53474">
    <property type="entry name" value="alpha/beta-Hydrolases"/>
    <property type="match status" value="1"/>
</dbReference>
<comment type="caution">
    <text evidence="2">The sequence shown here is derived from an EMBL/GenBank/DDBJ whole genome shotgun (WGS) entry which is preliminary data.</text>
</comment>